<evidence type="ECO:0000313" key="3">
    <source>
        <dbReference type="Proteomes" id="UP001523566"/>
    </source>
</evidence>
<accession>A0ABT1E4T0</accession>
<dbReference type="Gene3D" id="3.20.20.150">
    <property type="entry name" value="Divalent-metal-dependent TIM barrel enzymes"/>
    <property type="match status" value="1"/>
</dbReference>
<dbReference type="InterPro" id="IPR050312">
    <property type="entry name" value="IolE/XylAMocC-like"/>
</dbReference>
<feature type="domain" description="Xylose isomerase-like TIM barrel" evidence="1">
    <location>
        <begin position="26"/>
        <end position="261"/>
    </location>
</feature>
<evidence type="ECO:0000313" key="2">
    <source>
        <dbReference type="EMBL" id="MCP1100842.1"/>
    </source>
</evidence>
<dbReference type="RefSeq" id="WP_262064631.1">
    <property type="nucleotide sequence ID" value="NZ_JAMXOD010000001.1"/>
</dbReference>
<keyword evidence="3" id="KW-1185">Reference proteome</keyword>
<keyword evidence="2" id="KW-0413">Isomerase</keyword>
<dbReference type="InterPro" id="IPR036237">
    <property type="entry name" value="Xyl_isomerase-like_sf"/>
</dbReference>
<proteinExistence type="predicted"/>
<protein>
    <submittedName>
        <fullName evidence="2">Sugar phosphate isomerase/epimerase</fullName>
    </submittedName>
</protein>
<reference evidence="2 3" key="1">
    <citation type="journal article" date="2022" name="Genome Biol. Evol.">
        <title>Host diet, physiology and behaviors set the stage for Lachnospiraceae cladogenesis.</title>
        <authorList>
            <person name="Vera-Ponce De Leon A."/>
            <person name="Schneider M."/>
            <person name="Jahnes B.C."/>
            <person name="Sadowski V."/>
            <person name="Camuy-Velez L.A."/>
            <person name="Duan J."/>
            <person name="Sabree Z.L."/>
        </authorList>
    </citation>
    <scope>NUCLEOTIDE SEQUENCE [LARGE SCALE GENOMIC DNA]</scope>
    <source>
        <strain evidence="2 3">PAL113</strain>
    </source>
</reference>
<dbReference type="InterPro" id="IPR013022">
    <property type="entry name" value="Xyl_isomerase-like_TIM-brl"/>
</dbReference>
<dbReference type="Proteomes" id="UP001523566">
    <property type="component" value="Unassembled WGS sequence"/>
</dbReference>
<name>A0ABT1E4T0_9FIRM</name>
<dbReference type="Pfam" id="PF01261">
    <property type="entry name" value="AP_endonuc_2"/>
    <property type="match status" value="1"/>
</dbReference>
<evidence type="ECO:0000259" key="1">
    <source>
        <dbReference type="Pfam" id="PF01261"/>
    </source>
</evidence>
<dbReference type="EMBL" id="JAMZFW010000001">
    <property type="protein sequence ID" value="MCP1100842.1"/>
    <property type="molecule type" value="Genomic_DNA"/>
</dbReference>
<dbReference type="SUPFAM" id="SSF51658">
    <property type="entry name" value="Xylose isomerase-like"/>
    <property type="match status" value="1"/>
</dbReference>
<gene>
    <name evidence="2" type="ORF">NK125_00230</name>
</gene>
<sequence length="281" mass="31900">MSKKYPITISSWTLGDQCKFEERVIAAKEAGFEGIGLRAETYVDALNEGLFDEDIMEILKKHDMKVTEVEYIVQWADDNRTYEQKYKEQMCFHMCELFGVNHINCGLMEDYTVEHTAQKLKELCQRAGKYTIGVEPMPYSGIPNMKKGWDVVKMADCENAKLILDTWHWVRANQPIDLEVIKDIPADKIVSVQINDVWDRAYAEAILRDESMHDRLAPGTGIGSTAPFLKMIKEKGIEPKAVGVEVISDAILATGVKEAAKHNFENAKKVINEVWPELLDA</sequence>
<comment type="caution">
    <text evidence="2">The sequence shown here is derived from an EMBL/GenBank/DDBJ whole genome shotgun (WGS) entry which is preliminary data.</text>
</comment>
<dbReference type="PANTHER" id="PTHR12110:SF48">
    <property type="entry name" value="BLL3656 PROTEIN"/>
    <property type="match status" value="1"/>
</dbReference>
<dbReference type="PANTHER" id="PTHR12110">
    <property type="entry name" value="HYDROXYPYRUVATE ISOMERASE"/>
    <property type="match status" value="1"/>
</dbReference>
<organism evidence="2 3">
    <name type="scientific">Aequitasia blattaphilus</name>
    <dbReference type="NCBI Taxonomy" id="2949332"/>
    <lineage>
        <taxon>Bacteria</taxon>
        <taxon>Bacillati</taxon>
        <taxon>Bacillota</taxon>
        <taxon>Clostridia</taxon>
        <taxon>Lachnospirales</taxon>
        <taxon>Lachnospiraceae</taxon>
        <taxon>Aequitasia</taxon>
    </lineage>
</organism>
<dbReference type="GO" id="GO:0016853">
    <property type="term" value="F:isomerase activity"/>
    <property type="evidence" value="ECO:0007669"/>
    <property type="project" value="UniProtKB-KW"/>
</dbReference>